<dbReference type="Pfam" id="PF09335">
    <property type="entry name" value="VTT_dom"/>
    <property type="match status" value="1"/>
</dbReference>
<evidence type="ECO:0000256" key="6">
    <source>
        <dbReference type="ARBA" id="ARBA00023136"/>
    </source>
</evidence>
<proteinExistence type="inferred from homology"/>
<keyword evidence="10" id="KW-1185">Reference proteome</keyword>
<evidence type="ECO:0000313" key="9">
    <source>
        <dbReference type="EMBL" id="CDF82072.1"/>
    </source>
</evidence>
<dbReference type="RefSeq" id="WP_043249063.1">
    <property type="nucleotide sequence ID" value="NZ_HG322950.1"/>
</dbReference>
<feature type="transmembrane region" description="Helical" evidence="7">
    <location>
        <begin position="282"/>
        <end position="302"/>
    </location>
</feature>
<dbReference type="EMBL" id="HG322950">
    <property type="protein sequence ID" value="CDF82072.1"/>
    <property type="molecule type" value="Genomic_DNA"/>
</dbReference>
<evidence type="ECO:0000256" key="5">
    <source>
        <dbReference type="ARBA" id="ARBA00022989"/>
    </source>
</evidence>
<dbReference type="GO" id="GO:0005886">
    <property type="term" value="C:plasma membrane"/>
    <property type="evidence" value="ECO:0007669"/>
    <property type="project" value="UniProtKB-SubCell"/>
</dbReference>
<dbReference type="InterPro" id="IPR032816">
    <property type="entry name" value="VTT_dom"/>
</dbReference>
<keyword evidence="6 7" id="KW-0472">Membrane</keyword>
<reference evidence="9 10" key="2">
    <citation type="submission" date="2014-05" db="EMBL/GenBank/DDBJ databases">
        <title>Genome sequence of the 3-chlorobenzoate degrading bacterium Pseudomonas knackmussii B13 shows multiple evidence for horizontal gene transfer.</title>
        <authorList>
            <person name="Miyazaki R."/>
            <person name="Bertelli C."/>
            <person name="Falquet L."/>
            <person name="Robinson-Rechavi M."/>
            <person name="Gharib W."/>
            <person name="Roy S."/>
            <person name="Van der Meer J.R."/>
        </authorList>
    </citation>
    <scope>NUCLEOTIDE SEQUENCE [LARGE SCALE GENOMIC DNA]</scope>
    <source>
        <strain evidence="9 10">B13</strain>
    </source>
</reference>
<dbReference type="InterPro" id="IPR000326">
    <property type="entry name" value="PAP2/HPO"/>
</dbReference>
<evidence type="ECO:0000256" key="3">
    <source>
        <dbReference type="ARBA" id="ARBA00022475"/>
    </source>
</evidence>
<name>A0A024HC39_PSEKB</name>
<dbReference type="Proteomes" id="UP000025241">
    <property type="component" value="Chromosome I"/>
</dbReference>
<dbReference type="HOGENOM" id="CLU_025730_0_0_6"/>
<dbReference type="PANTHER" id="PTHR30353">
    <property type="entry name" value="INNER MEMBRANE PROTEIN DEDA-RELATED"/>
    <property type="match status" value="1"/>
</dbReference>
<dbReference type="AlphaFoldDB" id="A0A024HC39"/>
<keyword evidence="5 7" id="KW-1133">Transmembrane helix</keyword>
<gene>
    <name evidence="9" type="ORF">PKB_0704</name>
</gene>
<feature type="transmembrane region" description="Helical" evidence="7">
    <location>
        <begin position="350"/>
        <end position="370"/>
    </location>
</feature>
<feature type="domain" description="Phosphatidic acid phosphatase type 2/haloperoxidase" evidence="8">
    <location>
        <begin position="284"/>
        <end position="391"/>
    </location>
</feature>
<keyword evidence="4 7" id="KW-0812">Transmembrane</keyword>
<dbReference type="SUPFAM" id="SSF48317">
    <property type="entry name" value="Acid phosphatase/Vanadium-dependent haloperoxidase"/>
    <property type="match status" value="1"/>
</dbReference>
<evidence type="ECO:0000313" key="10">
    <source>
        <dbReference type="Proteomes" id="UP000025241"/>
    </source>
</evidence>
<evidence type="ECO:0000256" key="7">
    <source>
        <dbReference type="SAM" id="Phobius"/>
    </source>
</evidence>
<feature type="transmembrane region" description="Helical" evidence="7">
    <location>
        <begin position="376"/>
        <end position="395"/>
    </location>
</feature>
<feature type="transmembrane region" description="Helical" evidence="7">
    <location>
        <begin position="141"/>
        <end position="162"/>
    </location>
</feature>
<dbReference type="Pfam" id="PF01569">
    <property type="entry name" value="PAP2"/>
    <property type="match status" value="1"/>
</dbReference>
<dbReference type="SMART" id="SM00014">
    <property type="entry name" value="acidPPc"/>
    <property type="match status" value="1"/>
</dbReference>
<reference evidence="9 10" key="1">
    <citation type="submission" date="2013-03" db="EMBL/GenBank/DDBJ databases">
        <authorList>
            <person name="Linke B."/>
        </authorList>
    </citation>
    <scope>NUCLEOTIDE SEQUENCE [LARGE SCALE GENOMIC DNA]</scope>
    <source>
        <strain evidence="9 10">B13</strain>
    </source>
</reference>
<dbReference type="STRING" id="1301098.PKB_0704"/>
<dbReference type="Gene3D" id="1.20.144.10">
    <property type="entry name" value="Phosphatidic acid phosphatase type 2/haloperoxidase"/>
    <property type="match status" value="2"/>
</dbReference>
<dbReference type="KEGG" id="pkc:PKB_0704"/>
<accession>A0A024HC39</accession>
<sequence length="437" mass="46787">MNLEVFNQWIASHPQWLGLTVFLVAFLECAAVVGLVLPGVVMLFALAVLAGGGALGLGETLLLAFAGGMLGDLSSYWLGRRFHQDIRRLPLLRHHPEWLAGAEGFVSRYGVASLLVGRFIGALRPFLPLVAGMLDMPFGRFLAVSILAAAGWSVAYLLPGWTTGAALRLPLPEGFWPELAVIAGGLALLGGPLIHANLKGHRHTTPIAAGLSLALLLALLIGWPHLDALDHGLMTLVQEERHPLLDQVMVAVTRLGDFRTQLIVGVLLSALLLVFRQWRQAFFAGGALLATALANGGLKHLFARARPEVIADPLSAFSMPSGHASASFACFLVLGVLASRESSPRVRLTWLLLAMLPATWIAGSRIYLGAHWPSDVIAGALLAAGVCAAALGLAQWHQPLPALPKRVWWWIVPALLLVLGLSVGWDLNLAVARYRPL</sequence>
<feature type="transmembrane region" description="Helical" evidence="7">
    <location>
        <begin position="258"/>
        <end position="275"/>
    </location>
</feature>
<feature type="transmembrane region" description="Helical" evidence="7">
    <location>
        <begin position="322"/>
        <end position="338"/>
    </location>
</feature>
<dbReference type="OrthoDB" id="9780918at2"/>
<organism evidence="9 10">
    <name type="scientific">Pseudomonas knackmussii (strain DSM 6978 / CCUG 54928 / LMG 23759 / B13)</name>
    <dbReference type="NCBI Taxonomy" id="1301098"/>
    <lineage>
        <taxon>Bacteria</taxon>
        <taxon>Pseudomonadati</taxon>
        <taxon>Pseudomonadota</taxon>
        <taxon>Gammaproteobacteria</taxon>
        <taxon>Pseudomonadales</taxon>
        <taxon>Pseudomonadaceae</taxon>
        <taxon>Pseudomonas</taxon>
    </lineage>
</organism>
<feature type="transmembrane region" description="Helical" evidence="7">
    <location>
        <begin position="98"/>
        <end position="120"/>
    </location>
</feature>
<dbReference type="eggNOG" id="COG0671">
    <property type="taxonomic scope" value="Bacteria"/>
</dbReference>
<feature type="transmembrane region" description="Helical" evidence="7">
    <location>
        <begin position="407"/>
        <end position="425"/>
    </location>
</feature>
<dbReference type="InterPro" id="IPR032818">
    <property type="entry name" value="DedA-like"/>
</dbReference>
<dbReference type="PANTHER" id="PTHR30353:SF15">
    <property type="entry name" value="INNER MEMBRANE PROTEIN YABI"/>
    <property type="match status" value="1"/>
</dbReference>
<keyword evidence="3" id="KW-1003">Cell membrane</keyword>
<comment type="similarity">
    <text evidence="2">Belongs to the DedA family.</text>
</comment>
<feature type="transmembrane region" description="Helical" evidence="7">
    <location>
        <begin position="206"/>
        <end position="226"/>
    </location>
</feature>
<evidence type="ECO:0000256" key="1">
    <source>
        <dbReference type="ARBA" id="ARBA00004651"/>
    </source>
</evidence>
<feature type="transmembrane region" description="Helical" evidence="7">
    <location>
        <begin position="16"/>
        <end position="49"/>
    </location>
</feature>
<feature type="transmembrane region" description="Helical" evidence="7">
    <location>
        <begin position="174"/>
        <end position="194"/>
    </location>
</feature>
<evidence type="ECO:0000259" key="8">
    <source>
        <dbReference type="SMART" id="SM00014"/>
    </source>
</evidence>
<evidence type="ECO:0000256" key="4">
    <source>
        <dbReference type="ARBA" id="ARBA00022692"/>
    </source>
</evidence>
<dbReference type="InterPro" id="IPR036938">
    <property type="entry name" value="PAP2/HPO_sf"/>
</dbReference>
<comment type="subcellular location">
    <subcellularLocation>
        <location evidence="1">Cell membrane</location>
        <topology evidence="1">Multi-pass membrane protein</topology>
    </subcellularLocation>
</comment>
<evidence type="ECO:0000256" key="2">
    <source>
        <dbReference type="ARBA" id="ARBA00010792"/>
    </source>
</evidence>
<dbReference type="eggNOG" id="COG0586">
    <property type="taxonomic scope" value="Bacteria"/>
</dbReference>
<dbReference type="PATRIC" id="fig|1301098.3.peg.710"/>
<dbReference type="CDD" id="cd03392">
    <property type="entry name" value="PAP2_like_2"/>
    <property type="match status" value="1"/>
</dbReference>
<protein>
    <recommendedName>
        <fullName evidence="8">Phosphatidic acid phosphatase type 2/haloperoxidase domain-containing protein</fullName>
    </recommendedName>
</protein>